<reference evidence="3 4" key="1">
    <citation type="submission" date="2020-02" db="EMBL/GenBank/DDBJ databases">
        <authorList>
            <person name="Ma Q."/>
            <person name="Huang Y."/>
            <person name="Song X."/>
            <person name="Pei D."/>
        </authorList>
    </citation>
    <scope>NUCLEOTIDE SEQUENCE [LARGE SCALE GENOMIC DNA]</scope>
    <source>
        <strain evidence="3">Sxm20200214</strain>
        <tissue evidence="3">Leaf</tissue>
    </source>
</reference>
<feature type="transmembrane region" description="Helical" evidence="2">
    <location>
        <begin position="109"/>
        <end position="127"/>
    </location>
</feature>
<feature type="region of interest" description="Disordered" evidence="1">
    <location>
        <begin position="32"/>
        <end position="63"/>
    </location>
</feature>
<keyword evidence="4" id="KW-1185">Reference proteome</keyword>
<evidence type="ECO:0000313" key="4">
    <source>
        <dbReference type="Proteomes" id="UP000886595"/>
    </source>
</evidence>
<evidence type="ECO:0000256" key="2">
    <source>
        <dbReference type="SAM" id="Phobius"/>
    </source>
</evidence>
<evidence type="ECO:0000313" key="3">
    <source>
        <dbReference type="EMBL" id="KAG2265295.1"/>
    </source>
</evidence>
<feature type="compositionally biased region" description="Pro residues" evidence="1">
    <location>
        <begin position="36"/>
        <end position="45"/>
    </location>
</feature>
<feature type="transmembrane region" description="Helical" evidence="2">
    <location>
        <begin position="133"/>
        <end position="151"/>
    </location>
</feature>
<proteinExistence type="predicted"/>
<evidence type="ECO:0000256" key="1">
    <source>
        <dbReference type="SAM" id="MobiDB-lite"/>
    </source>
</evidence>
<dbReference type="EMBL" id="JAAMPC010000014">
    <property type="protein sequence ID" value="KAG2265295.1"/>
    <property type="molecule type" value="Genomic_DNA"/>
</dbReference>
<accession>A0A8X7Q809</accession>
<dbReference type="Proteomes" id="UP000886595">
    <property type="component" value="Unassembled WGS sequence"/>
</dbReference>
<sequence>MAMMVTTPPSCLRSPPDPPPSFLGFDAPLLLLLEDPSPPPDPPPNKHFSVETLSPVKSPELPDPPDASVSIILIRIFVTSSRSSPQAPQILDLMLNLSRMSSKLSDGDAALVVTASCLFVSVLFMWYTGRILVSSGMGLLTALVQALCLSIRV</sequence>
<name>A0A8X7Q809_BRACI</name>
<comment type="caution">
    <text evidence="3">The sequence shown here is derived from an EMBL/GenBank/DDBJ whole genome shotgun (WGS) entry which is preliminary data.</text>
</comment>
<keyword evidence="2" id="KW-0812">Transmembrane</keyword>
<gene>
    <name evidence="3" type="ORF">Bca52824_072374</name>
</gene>
<dbReference type="AlphaFoldDB" id="A0A8X7Q809"/>
<protein>
    <submittedName>
        <fullName evidence="3">Uncharacterized protein</fullName>
    </submittedName>
</protein>
<organism evidence="3 4">
    <name type="scientific">Brassica carinata</name>
    <name type="common">Ethiopian mustard</name>
    <name type="synonym">Abyssinian cabbage</name>
    <dbReference type="NCBI Taxonomy" id="52824"/>
    <lineage>
        <taxon>Eukaryota</taxon>
        <taxon>Viridiplantae</taxon>
        <taxon>Streptophyta</taxon>
        <taxon>Embryophyta</taxon>
        <taxon>Tracheophyta</taxon>
        <taxon>Spermatophyta</taxon>
        <taxon>Magnoliopsida</taxon>
        <taxon>eudicotyledons</taxon>
        <taxon>Gunneridae</taxon>
        <taxon>Pentapetalae</taxon>
        <taxon>rosids</taxon>
        <taxon>malvids</taxon>
        <taxon>Brassicales</taxon>
        <taxon>Brassicaceae</taxon>
        <taxon>Brassiceae</taxon>
        <taxon>Brassica</taxon>
    </lineage>
</organism>
<keyword evidence="2" id="KW-0472">Membrane</keyword>
<keyword evidence="2" id="KW-1133">Transmembrane helix</keyword>
<dbReference type="OrthoDB" id="1134307at2759"/>